<evidence type="ECO:0000259" key="7">
    <source>
        <dbReference type="PROSITE" id="PS51146"/>
    </source>
</evidence>
<dbReference type="PROSITE" id="PS51146">
    <property type="entry name" value="KAIC"/>
    <property type="match status" value="1"/>
</dbReference>
<evidence type="ECO:0000313" key="8">
    <source>
        <dbReference type="EMBL" id="RDS82813.1"/>
    </source>
</evidence>
<dbReference type="Proteomes" id="UP000254258">
    <property type="component" value="Unassembled WGS sequence"/>
</dbReference>
<dbReference type="PANTHER" id="PTHR42926">
    <property type="match status" value="1"/>
</dbReference>
<keyword evidence="6" id="KW-0378">Hydrolase</keyword>
<dbReference type="PANTHER" id="PTHR42926:SF1">
    <property type="entry name" value="CIRCADIAN CLOCK OSCILLATOR PROTEIN KAIC 1"/>
    <property type="match status" value="1"/>
</dbReference>
<keyword evidence="5" id="KW-0418">Kinase</keyword>
<evidence type="ECO:0000256" key="3">
    <source>
        <dbReference type="ARBA" id="ARBA00022679"/>
    </source>
</evidence>
<evidence type="ECO:0000256" key="2">
    <source>
        <dbReference type="ARBA" id="ARBA00022553"/>
    </source>
</evidence>
<gene>
    <name evidence="8" type="ORF">DWU98_06595</name>
</gene>
<proteinExistence type="predicted"/>
<keyword evidence="9" id="KW-1185">Reference proteome</keyword>
<dbReference type="PIRSF" id="PIRSF039117">
    <property type="entry name" value="KaiC"/>
    <property type="match status" value="1"/>
</dbReference>
<evidence type="ECO:0000313" key="9">
    <source>
        <dbReference type="Proteomes" id="UP000254258"/>
    </source>
</evidence>
<accession>A0A370X324</accession>
<dbReference type="EC" id="2.7.11.1" evidence="1"/>
<dbReference type="OrthoDB" id="9787927at2"/>
<evidence type="ECO:0000256" key="6">
    <source>
        <dbReference type="ARBA" id="ARBA00022801"/>
    </source>
</evidence>
<dbReference type="EMBL" id="QRBE01000003">
    <property type="protein sequence ID" value="RDS82813.1"/>
    <property type="molecule type" value="Genomic_DNA"/>
</dbReference>
<keyword evidence="3" id="KW-0808">Transferase</keyword>
<dbReference type="PRINTS" id="PR01874">
    <property type="entry name" value="DNAREPAIRADA"/>
</dbReference>
<comment type="caution">
    <text evidence="8">The sequence shown here is derived from an EMBL/GenBank/DDBJ whole genome shotgun (WGS) entry which is preliminary data.</text>
</comment>
<dbReference type="AlphaFoldDB" id="A0A370X324"/>
<organism evidence="8 9">
    <name type="scientific">Dyella monticola</name>
    <dbReference type="NCBI Taxonomy" id="1927958"/>
    <lineage>
        <taxon>Bacteria</taxon>
        <taxon>Pseudomonadati</taxon>
        <taxon>Pseudomonadota</taxon>
        <taxon>Gammaproteobacteria</taxon>
        <taxon>Lysobacterales</taxon>
        <taxon>Rhodanobacteraceae</taxon>
        <taxon>Dyella</taxon>
    </lineage>
</organism>
<reference evidence="8 9" key="1">
    <citation type="submission" date="2018-07" db="EMBL/GenBank/DDBJ databases">
        <title>Dyella monticola sp. nov. and Dyella psychrodurans sp. nov. isolated from monsoon evergreen broad-leaved forest soil of Dinghu Mountain, China.</title>
        <authorList>
            <person name="Gao Z."/>
            <person name="Qiu L."/>
        </authorList>
    </citation>
    <scope>NUCLEOTIDE SEQUENCE [LARGE SCALE GENOMIC DNA]</scope>
    <source>
        <strain evidence="8 9">4G-K06</strain>
    </source>
</reference>
<dbReference type="SUPFAM" id="SSF52540">
    <property type="entry name" value="P-loop containing nucleoside triphosphate hydrolases"/>
    <property type="match status" value="2"/>
</dbReference>
<name>A0A370X324_9GAMM</name>
<evidence type="ECO:0000256" key="1">
    <source>
        <dbReference type="ARBA" id="ARBA00012513"/>
    </source>
</evidence>
<dbReference type="InterPro" id="IPR027417">
    <property type="entry name" value="P-loop_NTPase"/>
</dbReference>
<sequence>MLDKISTGVEGLDCLTGGGFLRGSAYIIQGPPGAGKTILANQFCYAHVRAGGRALYLSLLAESSARMLAYVSQMSFFDPDVVPARMEYISGYGVLEREGLPGLLKLVQHELRRFDASAMVLDGTFVAQSVASEQEFRSFIHTLQGVANLANAVLVMLTHQAREVSSPEHTMVDGWIEISNDIVRYRSVQSIQVRKHRGAAILGGKHRLRISASGIDVFPRIESCLSDAPPPPHPGTTVSTGLAEFDKLLGGGLPSESATLVMGPTGSGKTTLGVCFSAQASAQAPALLLSFYESPARLRARARQLGFDLDRLADQNVLRLLWLPPADLIVDEVAHGIVQHAKAIGAKRVFVDGIVALRDSLVFRERLPYFINALSHQLRECGATVMYTQESAEMEVDNVMPNDELSAMVDNVMVLNISRRRHTAQRYISVVKMRDRHFEPRIQPFHIGEQGLSFGLDPAATDSDQVD</sequence>
<dbReference type="GO" id="GO:0004674">
    <property type="term" value="F:protein serine/threonine kinase activity"/>
    <property type="evidence" value="ECO:0007669"/>
    <property type="project" value="UniProtKB-EC"/>
</dbReference>
<dbReference type="InterPro" id="IPR030665">
    <property type="entry name" value="KaiC"/>
</dbReference>
<keyword evidence="4" id="KW-0677">Repeat</keyword>
<dbReference type="InterPro" id="IPR010624">
    <property type="entry name" value="KaiC_dom"/>
</dbReference>
<keyword evidence="2" id="KW-0597">Phosphoprotein</keyword>
<dbReference type="RefSeq" id="WP_115494725.1">
    <property type="nucleotide sequence ID" value="NZ_QRBE01000003.1"/>
</dbReference>
<dbReference type="InterPro" id="IPR051347">
    <property type="entry name" value="Circadian_clock_KaiC-rel"/>
</dbReference>
<feature type="domain" description="KaiC" evidence="7">
    <location>
        <begin position="236"/>
        <end position="467"/>
    </location>
</feature>
<dbReference type="Gene3D" id="3.40.50.300">
    <property type="entry name" value="P-loop containing nucleotide triphosphate hydrolases"/>
    <property type="match status" value="2"/>
</dbReference>
<evidence type="ECO:0000256" key="5">
    <source>
        <dbReference type="ARBA" id="ARBA00022777"/>
    </source>
</evidence>
<evidence type="ECO:0000256" key="4">
    <source>
        <dbReference type="ARBA" id="ARBA00022737"/>
    </source>
</evidence>
<dbReference type="GO" id="GO:0005524">
    <property type="term" value="F:ATP binding"/>
    <property type="evidence" value="ECO:0007669"/>
    <property type="project" value="InterPro"/>
</dbReference>
<protein>
    <recommendedName>
        <fullName evidence="1">non-specific serine/threonine protein kinase</fullName>
        <ecNumber evidence="1">2.7.11.1</ecNumber>
    </recommendedName>
</protein>
<dbReference type="GO" id="GO:0016787">
    <property type="term" value="F:hydrolase activity"/>
    <property type="evidence" value="ECO:0007669"/>
    <property type="project" value="UniProtKB-KW"/>
</dbReference>
<dbReference type="Pfam" id="PF06745">
    <property type="entry name" value="ATPase"/>
    <property type="match status" value="2"/>
</dbReference>
<dbReference type="InterPro" id="IPR014774">
    <property type="entry name" value="KaiC-like_dom"/>
</dbReference>